<dbReference type="CDD" id="cd05233">
    <property type="entry name" value="SDR_c"/>
    <property type="match status" value="1"/>
</dbReference>
<evidence type="ECO:0000313" key="4">
    <source>
        <dbReference type="Proteomes" id="UP001432180"/>
    </source>
</evidence>
<dbReference type="PRINTS" id="PR00080">
    <property type="entry name" value="SDRFAMILY"/>
</dbReference>
<dbReference type="Gene3D" id="3.40.50.720">
    <property type="entry name" value="NAD(P)-binding Rossmann-like Domain"/>
    <property type="match status" value="1"/>
</dbReference>
<accession>A0ABZ0S1N1</accession>
<dbReference type="EMBL" id="CP121472">
    <property type="protein sequence ID" value="WPL15276.1"/>
    <property type="molecule type" value="Genomic_DNA"/>
</dbReference>
<comment type="similarity">
    <text evidence="1">Belongs to the short-chain dehydrogenases/reductases (SDR) family.</text>
</comment>
<dbReference type="GO" id="GO:0004316">
    <property type="term" value="F:3-oxoacyl-[acyl-carrier-protein] reductase (NADPH) activity"/>
    <property type="evidence" value="ECO:0007669"/>
    <property type="project" value="UniProtKB-EC"/>
</dbReference>
<dbReference type="Proteomes" id="UP001432180">
    <property type="component" value="Chromosome"/>
</dbReference>
<sequence length="262" mass="27624">MRVNGSLIMATASNSDAGNCLITGATGGIGRALVTAFHQAGYQVIATDLGEQPADLRCAHYRRADLNRIVQDSDAADAFITDIRARLQGQGLSVLINNAATQILAPTDTLSRADWQQTLNVNLTAPFLLTQALLPELEAAQGSVINIGSIHARLTKRRFVAYATSKAALAGLTRALAVDLGPRIRVNAIEPAAIDTPMLRAGFEGQPALYQRLADCHPQQRIGQPEEVARLALALAAGDMAFLSGSCIGLDGGIAGQLYDPD</sequence>
<dbReference type="InterPro" id="IPR020904">
    <property type="entry name" value="Sc_DH/Rdtase_CS"/>
</dbReference>
<dbReference type="InterPro" id="IPR002347">
    <property type="entry name" value="SDR_fam"/>
</dbReference>
<evidence type="ECO:0000256" key="1">
    <source>
        <dbReference type="ARBA" id="ARBA00006484"/>
    </source>
</evidence>
<keyword evidence="2 3" id="KW-0560">Oxidoreductase</keyword>
<name>A0ABZ0S1N1_9GAMM</name>
<dbReference type="PANTHER" id="PTHR24321:SF8">
    <property type="entry name" value="ESTRADIOL 17-BETA-DEHYDROGENASE 8-RELATED"/>
    <property type="match status" value="1"/>
</dbReference>
<dbReference type="PRINTS" id="PR00081">
    <property type="entry name" value="GDHRDH"/>
</dbReference>
<dbReference type="EC" id="1.1.1.100" evidence="3"/>
<proteinExistence type="inferred from homology"/>
<dbReference type="PANTHER" id="PTHR24321">
    <property type="entry name" value="DEHYDROGENASES, SHORT CHAIN"/>
    <property type="match status" value="1"/>
</dbReference>
<keyword evidence="4" id="KW-1185">Reference proteome</keyword>
<evidence type="ECO:0000313" key="3">
    <source>
        <dbReference type="EMBL" id="WPL15276.1"/>
    </source>
</evidence>
<protein>
    <submittedName>
        <fullName evidence="3">3-oxoacyl-[acyl-carrier-protein] reductase FabG</fullName>
        <ecNumber evidence="3">1.1.1.100</ecNumber>
    </submittedName>
</protein>
<evidence type="ECO:0000256" key="2">
    <source>
        <dbReference type="ARBA" id="ARBA00023002"/>
    </source>
</evidence>
<dbReference type="SUPFAM" id="SSF51735">
    <property type="entry name" value="NAD(P)-binding Rossmann-fold domains"/>
    <property type="match status" value="1"/>
</dbReference>
<gene>
    <name evidence="3" type="primary">fabG_1</name>
    <name evidence="3" type="ORF">Thiowin_00161</name>
</gene>
<reference evidence="3 4" key="1">
    <citation type="journal article" date="2023" name="Microorganisms">
        <title>Thiorhodovibrio frisius and Trv. litoralis spp. nov., Two Novel Members from a Clade of Fastidious Purple Sulfur Bacteria That Exhibit Unique Red-Shifted Light-Harvesting Capabilities.</title>
        <authorList>
            <person name="Methner A."/>
            <person name="Kuzyk S.B."/>
            <person name="Petersen J."/>
            <person name="Bauer S."/>
            <person name="Brinkmann H."/>
            <person name="Sichau K."/>
            <person name="Wanner G."/>
            <person name="Wolf J."/>
            <person name="Neumann-Schaal M."/>
            <person name="Henke P."/>
            <person name="Tank M."/>
            <person name="Sproer C."/>
            <person name="Bunk B."/>
            <person name="Overmann J."/>
        </authorList>
    </citation>
    <scope>NUCLEOTIDE SEQUENCE [LARGE SCALE GENOMIC DNA]</scope>
    <source>
        <strain evidence="3 4">DSM 6702</strain>
    </source>
</reference>
<dbReference type="PROSITE" id="PS00061">
    <property type="entry name" value="ADH_SHORT"/>
    <property type="match status" value="1"/>
</dbReference>
<dbReference type="Pfam" id="PF13561">
    <property type="entry name" value="adh_short_C2"/>
    <property type="match status" value="1"/>
</dbReference>
<dbReference type="InterPro" id="IPR036291">
    <property type="entry name" value="NAD(P)-bd_dom_sf"/>
</dbReference>
<organism evidence="3 4">
    <name type="scientific">Thiorhodovibrio winogradskyi</name>
    <dbReference type="NCBI Taxonomy" id="77007"/>
    <lineage>
        <taxon>Bacteria</taxon>
        <taxon>Pseudomonadati</taxon>
        <taxon>Pseudomonadota</taxon>
        <taxon>Gammaproteobacteria</taxon>
        <taxon>Chromatiales</taxon>
        <taxon>Chromatiaceae</taxon>
        <taxon>Thiorhodovibrio</taxon>
    </lineage>
</organism>